<feature type="transmembrane region" description="Helical" evidence="1">
    <location>
        <begin position="140"/>
        <end position="158"/>
    </location>
</feature>
<keyword evidence="1" id="KW-0472">Membrane</keyword>
<dbReference type="EnsemblBacteria" id="BAD86328">
    <property type="protein sequence ID" value="BAD86328"/>
    <property type="gene ID" value="TK2139"/>
</dbReference>
<organism evidence="2 3">
    <name type="scientific">Thermococcus kodakarensis (strain ATCC BAA-918 / JCM 12380 / KOD1)</name>
    <name type="common">Pyrococcus kodakaraensis (strain KOD1)</name>
    <dbReference type="NCBI Taxonomy" id="69014"/>
    <lineage>
        <taxon>Archaea</taxon>
        <taxon>Methanobacteriati</taxon>
        <taxon>Methanobacteriota</taxon>
        <taxon>Thermococci</taxon>
        <taxon>Thermococcales</taxon>
        <taxon>Thermococcaceae</taxon>
        <taxon>Thermococcus</taxon>
    </lineage>
</organism>
<dbReference type="HOGENOM" id="CLU_1080188_0_0_2"/>
<gene>
    <name evidence="2" type="ordered locus">TK2139</name>
</gene>
<dbReference type="RefSeq" id="WP_011251089.1">
    <property type="nucleotide sequence ID" value="NC_006624.1"/>
</dbReference>
<dbReference type="eggNOG" id="arCOG10074">
    <property type="taxonomic scope" value="Archaea"/>
</dbReference>
<keyword evidence="1" id="KW-1133">Transmembrane helix</keyword>
<feature type="transmembrane region" description="Helical" evidence="1">
    <location>
        <begin position="112"/>
        <end position="134"/>
    </location>
</feature>
<dbReference type="Proteomes" id="UP000000536">
    <property type="component" value="Chromosome"/>
</dbReference>
<keyword evidence="1" id="KW-0812">Transmembrane</keyword>
<dbReference type="GeneID" id="78448676"/>
<feature type="transmembrane region" description="Helical" evidence="1">
    <location>
        <begin position="52"/>
        <end position="75"/>
    </location>
</feature>
<dbReference type="AlphaFoldDB" id="Q5JHF3"/>
<keyword evidence="3" id="KW-1185">Reference proteome</keyword>
<evidence type="ECO:0000313" key="3">
    <source>
        <dbReference type="Proteomes" id="UP000000536"/>
    </source>
</evidence>
<dbReference type="KEGG" id="tko:TK2139"/>
<sequence>MESVNGDIMVSVIMLILYLISALLVGVKLYGKVDNWLSTLDRITPIVETGKALKYGFLAFMLAVVLELLALYFIFSDAGLLFLPLVAGFVEEGVKLFPYLRGGDELYRWRLTVKVALIFAVIEAVLYGVTLFFSGNILGALLRVVVVMYHVSFTAIALEMALRGSLLSGYLKAALLHTLYDAPVFVTLAASDLSLLASILGIVAIVYTYYRVDEAFELAHRKAREALEERKRKAREFWEGKGISLAEDEGGEFTSSP</sequence>
<feature type="transmembrane region" description="Helical" evidence="1">
    <location>
        <begin position="195"/>
        <end position="212"/>
    </location>
</feature>
<accession>Q5JHF3</accession>
<evidence type="ECO:0000313" key="2">
    <source>
        <dbReference type="EMBL" id="BAD86328.1"/>
    </source>
</evidence>
<evidence type="ECO:0000256" key="1">
    <source>
        <dbReference type="SAM" id="Phobius"/>
    </source>
</evidence>
<dbReference type="InParanoid" id="Q5JHF3"/>
<protein>
    <submittedName>
        <fullName evidence="2">Hypothetical membrane protein, conserved</fullName>
    </submittedName>
</protein>
<dbReference type="OrthoDB" id="101070at2157"/>
<reference evidence="2 3" key="1">
    <citation type="journal article" date="2005" name="Genome Res.">
        <title>Complete genome sequence of the hyperthermophilic archaeon Thermococcus kodakaraensis KOD1 and comparison with Pyrococcus genomes.</title>
        <authorList>
            <person name="Fukui T."/>
            <person name="Atomi H."/>
            <person name="Kanai T."/>
            <person name="Matsumi R."/>
            <person name="Fujiwara S."/>
            <person name="Imanaka T."/>
        </authorList>
    </citation>
    <scope>NUCLEOTIDE SEQUENCE [LARGE SCALE GENOMIC DNA]</scope>
    <source>
        <strain evidence="3">ATCC BAA-918 / JCM 12380 / KOD1</strain>
    </source>
</reference>
<proteinExistence type="predicted"/>
<name>Q5JHF3_THEKO</name>
<dbReference type="EMBL" id="AP006878">
    <property type="protein sequence ID" value="BAD86328.1"/>
    <property type="molecule type" value="Genomic_DNA"/>
</dbReference>
<feature type="transmembrane region" description="Helical" evidence="1">
    <location>
        <begin position="12"/>
        <end position="31"/>
    </location>
</feature>
<dbReference type="PATRIC" id="fig|69014.16.peg.2095"/>